<feature type="domain" description="DUF7605" evidence="4">
    <location>
        <begin position="979"/>
        <end position="1140"/>
    </location>
</feature>
<dbReference type="PANTHER" id="PTHR36681:SF3">
    <property type="entry name" value="NUCLEAR GTPASE, GERMINAL CENTER-ASSOCIATED, TANDEM DUPLICATE 3"/>
    <property type="match status" value="1"/>
</dbReference>
<keyword evidence="1" id="KW-0175">Coiled coil</keyword>
<feature type="compositionally biased region" description="Low complexity" evidence="2">
    <location>
        <begin position="211"/>
        <end position="222"/>
    </location>
</feature>
<dbReference type="InterPro" id="IPR027417">
    <property type="entry name" value="P-loop_NTPase"/>
</dbReference>
<feature type="region of interest" description="Disordered" evidence="2">
    <location>
        <begin position="1239"/>
        <end position="1311"/>
    </location>
</feature>
<dbReference type="GeneID" id="68288098"/>
<sequence length="1311" mass="145988">MAAPSSAQIRAIALKHQPDEFHQLLQEEGRFWIVAVLHAGLTLEEESFLFLKAQKRTKLNKVHTTIRGRFPENNDIVLKVGDKMVPPNGVVGDLPPPEEGVLVIHAVKPEAMESESEPFTARERRSTDIRSSQALAQARPPLHPLDRNLSMTPKASPPVKPEQQGRPGVTGHMPPSHPATSPVPSASPAPQVSSGSSTAPPSNGVKDEYSTTATAADPTPDAAADEFESEYKPREQENLFVDSQDAGPAQVPERGRFLAQLAMEETPERLEAGVQAGLKVLSELEVPLKELGPNEDAQAWLAHIARVRKEAVQNRTVVGVVGNTGAGKSSVINAMLDEERLVPTNCMRACTAVVTELSYNHSTDERAKYRAEIEFIKPEEWRKELNVLFQEAFDESGKVSAEVSNQDSEAGVAYAKIRAVYFKKTREMLARSSIDSLMADKKVRSVLGTTRKIVSPDVKSFYEKLQQVIDSKEKGQEKRDKNGNITHNVKREFEHWPLIKVVKIYVKSPALSTGAVIVDLPGVHDSNAARAAVAEGYMKQCTGLWIVAPITRAVDDKAAKNLLGDTFKRQLKFDGTYSAVTFICSKTDDISRTEAIDSLQLGDRMVELDDQLSDVVLRQRQLRNEKRQLDDDAEDQDAVREELDDALETWEQLLEQADAGTTVYAPDQSKKRKSTSASPQARKRRRRTVDSDDEGETGILGELSSTLEQDDTNDIGSVREPLTTSAIEQKIDELKQLRKEARRAKTAAKVQKDEIANELTELDKKAAKLEADKSAICIAGRNDYSRGAIQQDFAQGIRELDMENAEEENPDDFNPDEDLRDYDEVARTLPVFCVSSRAYQKLSGRMKKDSPVPGFTHIDQTEVPQLQAHCKKLTVKGRQANCRRFLNSMKQLLLSLALWSSDDGTGVKLTTQQQSVEKQYLSRKLKDLEKHLEGVVEDTLKDAVETLHEQLFAKLDPAVQSAITEAEPKAQSWGLPRSAGGLHWGTYRATVRRSGVFSGSAGPRDFNADLTEPIYRQLATTWEKVFQRRLPTILQTFKRQATNVVKQFHGVMEARTRERGSGAARLQMLAQQLDQYSITFGDLCSMAVTSLNEGQREINREFVPAILAAMEPAYNRAAEERGTGSFMRMKGQVTDHIQANKQQMFQSASQQVRQSLLKLCKTIRESMLQKADEIYLHMHRDYTSVMNGVNVGDIKLSREERVARREVDQVLTATDKHFREALDSDVEELKIQFGIENDQSNTNKDAADDVMDFDDFDDVESDEEEEDEEGRGHDSEATSSGSEQIVGAEETSNASPLREQHDNDGTFGEGV</sequence>
<feature type="region of interest" description="Disordered" evidence="2">
    <location>
        <begin position="108"/>
        <end position="233"/>
    </location>
</feature>
<keyword evidence="6" id="KW-1185">Reference proteome</keyword>
<feature type="region of interest" description="Disordered" evidence="2">
    <location>
        <begin position="660"/>
        <end position="720"/>
    </location>
</feature>
<dbReference type="OrthoDB" id="3598281at2759"/>
<evidence type="ECO:0000256" key="2">
    <source>
        <dbReference type="SAM" id="MobiDB-lite"/>
    </source>
</evidence>
<evidence type="ECO:0000313" key="5">
    <source>
        <dbReference type="EMBL" id="GIZ39132.1"/>
    </source>
</evidence>
<accession>A0A9P3C9H2</accession>
<comment type="caution">
    <text evidence="5">The sequence shown here is derived from an EMBL/GenBank/DDBJ whole genome shotgun (WGS) entry which is preliminary data.</text>
</comment>
<evidence type="ECO:0000259" key="4">
    <source>
        <dbReference type="Pfam" id="PF24564"/>
    </source>
</evidence>
<evidence type="ECO:0000256" key="1">
    <source>
        <dbReference type="SAM" id="Coils"/>
    </source>
</evidence>
<protein>
    <recommendedName>
        <fullName evidence="7">Nuclear GTPase SLIP-GC</fullName>
    </recommendedName>
</protein>
<feature type="domain" description="Dynamin N-terminal" evidence="3">
    <location>
        <begin position="318"/>
        <end position="562"/>
    </location>
</feature>
<gene>
    <name evidence="5" type="ORF">CKM354_000252300</name>
</gene>
<dbReference type="InterPro" id="IPR056024">
    <property type="entry name" value="DUF7605"/>
</dbReference>
<dbReference type="Pfam" id="PF00350">
    <property type="entry name" value="Dynamin_N"/>
    <property type="match status" value="1"/>
</dbReference>
<feature type="compositionally biased region" description="Low complexity" evidence="2">
    <location>
        <begin position="178"/>
        <end position="197"/>
    </location>
</feature>
<evidence type="ECO:0000313" key="6">
    <source>
        <dbReference type="Proteomes" id="UP000825890"/>
    </source>
</evidence>
<proteinExistence type="predicted"/>
<feature type="compositionally biased region" description="Acidic residues" evidence="2">
    <location>
        <begin position="1248"/>
        <end position="1269"/>
    </location>
</feature>
<dbReference type="Pfam" id="PF24564">
    <property type="entry name" value="DUF7605"/>
    <property type="match status" value="1"/>
</dbReference>
<dbReference type="Proteomes" id="UP000825890">
    <property type="component" value="Unassembled WGS sequence"/>
</dbReference>
<dbReference type="SUPFAM" id="SSF52540">
    <property type="entry name" value="P-loop containing nucleoside triphosphate hydrolases"/>
    <property type="match status" value="1"/>
</dbReference>
<dbReference type="EMBL" id="BOLY01000002">
    <property type="protein sequence ID" value="GIZ39132.1"/>
    <property type="molecule type" value="Genomic_DNA"/>
</dbReference>
<evidence type="ECO:0008006" key="7">
    <source>
        <dbReference type="Google" id="ProtNLM"/>
    </source>
</evidence>
<evidence type="ECO:0000259" key="3">
    <source>
        <dbReference type="Pfam" id="PF00350"/>
    </source>
</evidence>
<reference evidence="5 6" key="1">
    <citation type="submission" date="2021-01" db="EMBL/GenBank/DDBJ databases">
        <title>Cercospora kikuchii MAFF 305040 whole genome shotgun sequence.</title>
        <authorList>
            <person name="Kashiwa T."/>
            <person name="Suzuki T."/>
        </authorList>
    </citation>
    <scope>NUCLEOTIDE SEQUENCE [LARGE SCALE GENOMIC DNA]</scope>
    <source>
        <strain evidence="5 6">MAFF 305040</strain>
    </source>
</reference>
<feature type="coiled-coil region" evidence="1">
    <location>
        <begin position="622"/>
        <end position="660"/>
    </location>
</feature>
<dbReference type="InterPro" id="IPR045063">
    <property type="entry name" value="Dynamin_N"/>
</dbReference>
<feature type="coiled-coil region" evidence="1">
    <location>
        <begin position="724"/>
        <end position="772"/>
    </location>
</feature>
<dbReference type="RefSeq" id="XP_044653619.1">
    <property type="nucleotide sequence ID" value="XM_044797684.1"/>
</dbReference>
<dbReference type="Gene3D" id="3.40.50.300">
    <property type="entry name" value="P-loop containing nucleotide triphosphate hydrolases"/>
    <property type="match status" value="1"/>
</dbReference>
<dbReference type="PANTHER" id="PTHR36681">
    <property type="entry name" value="NUCLEAR GTPASE, GERMINAL CENTER-ASSOCIATED, TANDEM DUPLICATE 3"/>
    <property type="match status" value="1"/>
</dbReference>
<organism evidence="5 6">
    <name type="scientific">Cercospora kikuchii</name>
    <dbReference type="NCBI Taxonomy" id="84275"/>
    <lineage>
        <taxon>Eukaryota</taxon>
        <taxon>Fungi</taxon>
        <taxon>Dikarya</taxon>
        <taxon>Ascomycota</taxon>
        <taxon>Pezizomycotina</taxon>
        <taxon>Dothideomycetes</taxon>
        <taxon>Dothideomycetidae</taxon>
        <taxon>Mycosphaerellales</taxon>
        <taxon>Mycosphaerellaceae</taxon>
        <taxon>Cercospora</taxon>
    </lineage>
</organism>
<name>A0A9P3C9H2_9PEZI</name>